<evidence type="ECO:0000259" key="6">
    <source>
        <dbReference type="PROSITE" id="PS50977"/>
    </source>
</evidence>
<evidence type="ECO:0000313" key="7">
    <source>
        <dbReference type="EMBL" id="NDK91689.1"/>
    </source>
</evidence>
<dbReference type="Proteomes" id="UP000466307">
    <property type="component" value="Unassembled WGS sequence"/>
</dbReference>
<keyword evidence="3 5" id="KW-0238">DNA-binding</keyword>
<dbReference type="EMBL" id="JAADZU010000079">
    <property type="protein sequence ID" value="NDK91689.1"/>
    <property type="molecule type" value="Genomic_DNA"/>
</dbReference>
<dbReference type="SUPFAM" id="SSF46689">
    <property type="entry name" value="Homeodomain-like"/>
    <property type="match status" value="1"/>
</dbReference>
<gene>
    <name evidence="7" type="ORF">GYA93_19225</name>
</gene>
<protein>
    <submittedName>
        <fullName evidence="7">Helix-turn-helix transcriptional regulator</fullName>
    </submittedName>
</protein>
<evidence type="ECO:0000256" key="1">
    <source>
        <dbReference type="ARBA" id="ARBA00022491"/>
    </source>
</evidence>
<accession>A0A7K3LTX4</accession>
<evidence type="ECO:0000313" key="8">
    <source>
        <dbReference type="Proteomes" id="UP000466307"/>
    </source>
</evidence>
<dbReference type="PANTHER" id="PTHR30055">
    <property type="entry name" value="HTH-TYPE TRANSCRIPTIONAL REGULATOR RUTR"/>
    <property type="match status" value="1"/>
</dbReference>
<dbReference type="PRINTS" id="PR00455">
    <property type="entry name" value="HTHTETR"/>
</dbReference>
<evidence type="ECO:0000256" key="4">
    <source>
        <dbReference type="ARBA" id="ARBA00023163"/>
    </source>
</evidence>
<dbReference type="Pfam" id="PF13977">
    <property type="entry name" value="TetR_C_6"/>
    <property type="match status" value="1"/>
</dbReference>
<feature type="domain" description="HTH tetR-type" evidence="6">
    <location>
        <begin position="14"/>
        <end position="74"/>
    </location>
</feature>
<dbReference type="InterPro" id="IPR001647">
    <property type="entry name" value="HTH_TetR"/>
</dbReference>
<dbReference type="InterPro" id="IPR050109">
    <property type="entry name" value="HTH-type_TetR-like_transc_reg"/>
</dbReference>
<dbReference type="RefSeq" id="WP_059037763.1">
    <property type="nucleotide sequence ID" value="NZ_JAADZU010000079.1"/>
</dbReference>
<keyword evidence="2" id="KW-0805">Transcription regulation</keyword>
<dbReference type="GO" id="GO:0000976">
    <property type="term" value="F:transcription cis-regulatory region binding"/>
    <property type="evidence" value="ECO:0007669"/>
    <property type="project" value="TreeGrafter"/>
</dbReference>
<feature type="DNA-binding region" description="H-T-H motif" evidence="5">
    <location>
        <begin position="37"/>
        <end position="56"/>
    </location>
</feature>
<keyword evidence="8" id="KW-1185">Reference proteome</keyword>
<reference evidence="7 8" key="1">
    <citation type="submission" date="2020-01" db="EMBL/GenBank/DDBJ databases">
        <title>Investigation of new actinobacteria for the biodesulphurisation of diesel fuel.</title>
        <authorList>
            <person name="Athi Narayanan S.M."/>
        </authorList>
    </citation>
    <scope>NUCLEOTIDE SEQUENCE [LARGE SCALE GENOMIC DNA]</scope>
    <source>
        <strain evidence="7 8">213E</strain>
    </source>
</reference>
<dbReference type="InterPro" id="IPR009057">
    <property type="entry name" value="Homeodomain-like_sf"/>
</dbReference>
<dbReference type="SUPFAM" id="SSF48498">
    <property type="entry name" value="Tetracyclin repressor-like, C-terminal domain"/>
    <property type="match status" value="1"/>
</dbReference>
<proteinExistence type="predicted"/>
<dbReference type="GO" id="GO:0003700">
    <property type="term" value="F:DNA-binding transcription factor activity"/>
    <property type="evidence" value="ECO:0007669"/>
    <property type="project" value="TreeGrafter"/>
</dbReference>
<keyword evidence="1" id="KW-0678">Repressor</keyword>
<keyword evidence="4" id="KW-0804">Transcription</keyword>
<dbReference type="AlphaFoldDB" id="A0A7K3LTX4"/>
<dbReference type="InterPro" id="IPR036271">
    <property type="entry name" value="Tet_transcr_reg_TetR-rel_C_sf"/>
</dbReference>
<evidence type="ECO:0000256" key="2">
    <source>
        <dbReference type="ARBA" id="ARBA00023015"/>
    </source>
</evidence>
<evidence type="ECO:0000256" key="3">
    <source>
        <dbReference type="ARBA" id="ARBA00023125"/>
    </source>
</evidence>
<dbReference type="PANTHER" id="PTHR30055:SF241">
    <property type="entry name" value="TRANSCRIPTIONAL REGULATORY PROTEIN"/>
    <property type="match status" value="1"/>
</dbReference>
<dbReference type="Gene3D" id="1.10.357.10">
    <property type="entry name" value="Tetracycline Repressor, domain 2"/>
    <property type="match status" value="1"/>
</dbReference>
<dbReference type="InterPro" id="IPR039538">
    <property type="entry name" value="BetI_C"/>
</dbReference>
<dbReference type="Pfam" id="PF00440">
    <property type="entry name" value="TetR_N"/>
    <property type="match status" value="1"/>
</dbReference>
<organism evidence="7 8">
    <name type="scientific">Gordonia desulfuricans</name>
    <dbReference type="NCBI Taxonomy" id="89051"/>
    <lineage>
        <taxon>Bacteria</taxon>
        <taxon>Bacillati</taxon>
        <taxon>Actinomycetota</taxon>
        <taxon>Actinomycetes</taxon>
        <taxon>Mycobacteriales</taxon>
        <taxon>Gordoniaceae</taxon>
        <taxon>Gordonia</taxon>
    </lineage>
</organism>
<sequence length="220" mass="24018">MGEEGPARGTRRRGQTRRRLLDASFEVFAELGYGSASVEKIVERAGFTRGAFYSNFGSLEELFLAMWEDRSAAMIGAIGTALEQAAVSEPVGVDDVVEQILAMVPIDARWFGISAEFTAHALRDPALRTVIAQREAAIADALLPMVVELLGYLGRVIPDPDAFVQAIIAVHDGTMMQVLLDDDLGPALRRRADLFRHVVLAYSDVAERGSPAAMRETDRK</sequence>
<comment type="caution">
    <text evidence="7">The sequence shown here is derived from an EMBL/GenBank/DDBJ whole genome shotgun (WGS) entry which is preliminary data.</text>
</comment>
<evidence type="ECO:0000256" key="5">
    <source>
        <dbReference type="PROSITE-ProRule" id="PRU00335"/>
    </source>
</evidence>
<dbReference type="PROSITE" id="PS50977">
    <property type="entry name" value="HTH_TETR_2"/>
    <property type="match status" value="1"/>
</dbReference>
<name>A0A7K3LTX4_9ACTN</name>